<gene>
    <name evidence="7" type="ORF">S01H1_74239</name>
</gene>
<evidence type="ECO:0000256" key="2">
    <source>
        <dbReference type="ARBA" id="ARBA00022741"/>
    </source>
</evidence>
<evidence type="ECO:0000256" key="5">
    <source>
        <dbReference type="ARBA" id="ARBA00047359"/>
    </source>
</evidence>
<dbReference type="Gene3D" id="3.30.470.20">
    <property type="entry name" value="ATP-grasp fold, B domain"/>
    <property type="match status" value="1"/>
</dbReference>
<dbReference type="PROSITE" id="PS00866">
    <property type="entry name" value="CPSASE_1"/>
    <property type="match status" value="1"/>
</dbReference>
<dbReference type="GO" id="GO:0006541">
    <property type="term" value="P:glutamine metabolic process"/>
    <property type="evidence" value="ECO:0007669"/>
    <property type="project" value="TreeGrafter"/>
</dbReference>
<keyword evidence="2" id="KW-0547">Nucleotide-binding</keyword>
<proteinExistence type="predicted"/>
<organism evidence="7">
    <name type="scientific">marine sediment metagenome</name>
    <dbReference type="NCBI Taxonomy" id="412755"/>
    <lineage>
        <taxon>unclassified sequences</taxon>
        <taxon>metagenomes</taxon>
        <taxon>ecological metagenomes</taxon>
    </lineage>
</organism>
<dbReference type="InterPro" id="IPR011761">
    <property type="entry name" value="ATP-grasp"/>
</dbReference>
<evidence type="ECO:0000259" key="6">
    <source>
        <dbReference type="PROSITE" id="PS50975"/>
    </source>
</evidence>
<dbReference type="InterPro" id="IPR005483">
    <property type="entry name" value="CPSase_dom"/>
</dbReference>
<dbReference type="Pfam" id="PF02786">
    <property type="entry name" value="CPSase_L_D2"/>
    <property type="match status" value="1"/>
</dbReference>
<sequence length="240" mass="26641">RHKFSQLLDKLGVDQPVWKELTSLDKAGKFAGEVGYPVLVRPSYVLSGAAMSIALSKDELKEYLKKASEVSKKYPVVISKFITEAKEIEIDAVAKQGELYCYAISEHVENAGVHSGDATMVLPPQRTYLETMRRIKIIAKEIAGSLKITGPFNIQFIAKDNDVKVIECNLRASRSFPFVSKVFKINFVDLATRIIMGKRVPDIDRSSFDLDYVGVKAPMFSFTRLKGSDPILGVEMASTG</sequence>
<protein>
    <recommendedName>
        <fullName evidence="4">carbamoyl-phosphate synthase (ammonia)</fullName>
        <ecNumber evidence="4">6.3.4.16</ecNumber>
    </recommendedName>
</protein>
<keyword evidence="1" id="KW-0436">Ligase</keyword>
<dbReference type="PANTHER" id="PTHR11405:SF53">
    <property type="entry name" value="CARBAMOYL-PHOSPHATE SYNTHASE [AMMONIA], MITOCHONDRIAL"/>
    <property type="match status" value="1"/>
</dbReference>
<dbReference type="InterPro" id="IPR013815">
    <property type="entry name" value="ATP_grasp_subdomain_1"/>
</dbReference>
<dbReference type="FunFam" id="3.30.1490.20:FF:000001">
    <property type="entry name" value="Carbamoyl-phosphate synthase large chain"/>
    <property type="match status" value="1"/>
</dbReference>
<comment type="catalytic activity">
    <reaction evidence="5">
        <text>hydrogencarbonate + NH4(+) + 2 ATP = carbamoyl phosphate + 2 ADP + phosphate + 2 H(+)</text>
        <dbReference type="Rhea" id="RHEA:18029"/>
        <dbReference type="ChEBI" id="CHEBI:15378"/>
        <dbReference type="ChEBI" id="CHEBI:17544"/>
        <dbReference type="ChEBI" id="CHEBI:28938"/>
        <dbReference type="ChEBI" id="CHEBI:30616"/>
        <dbReference type="ChEBI" id="CHEBI:43474"/>
        <dbReference type="ChEBI" id="CHEBI:58228"/>
        <dbReference type="ChEBI" id="CHEBI:456216"/>
        <dbReference type="EC" id="6.3.4.16"/>
    </reaction>
</comment>
<dbReference type="EC" id="6.3.4.16" evidence="4"/>
<feature type="non-terminal residue" evidence="7">
    <location>
        <position position="1"/>
    </location>
</feature>
<reference evidence="7" key="1">
    <citation type="journal article" date="2014" name="Front. Microbiol.">
        <title>High frequency of phylogenetically diverse reductive dehalogenase-homologous genes in deep subseafloor sedimentary metagenomes.</title>
        <authorList>
            <person name="Kawai M."/>
            <person name="Futagami T."/>
            <person name="Toyoda A."/>
            <person name="Takaki Y."/>
            <person name="Nishi S."/>
            <person name="Hori S."/>
            <person name="Arai W."/>
            <person name="Tsubouchi T."/>
            <person name="Morono Y."/>
            <person name="Uchiyama I."/>
            <person name="Ito T."/>
            <person name="Fujiyama A."/>
            <person name="Inagaki F."/>
            <person name="Takami H."/>
        </authorList>
    </citation>
    <scope>NUCLEOTIDE SEQUENCE</scope>
    <source>
        <strain evidence="7">Expedition CK06-06</strain>
    </source>
</reference>
<evidence type="ECO:0000256" key="4">
    <source>
        <dbReference type="ARBA" id="ARBA00044063"/>
    </source>
</evidence>
<dbReference type="GO" id="GO:0004087">
    <property type="term" value="F:carbamoyl-phosphate synthase (ammonia) activity"/>
    <property type="evidence" value="ECO:0007669"/>
    <property type="project" value="UniProtKB-EC"/>
</dbReference>
<dbReference type="FunFam" id="3.30.470.20:FF:000051">
    <property type="entry name" value="Carbamoyl phosphate synthetase II"/>
    <property type="match status" value="1"/>
</dbReference>
<evidence type="ECO:0000256" key="3">
    <source>
        <dbReference type="ARBA" id="ARBA00022840"/>
    </source>
</evidence>
<dbReference type="GO" id="GO:0004088">
    <property type="term" value="F:carbamoyl-phosphate synthase (glutamine-hydrolyzing) activity"/>
    <property type="evidence" value="ECO:0007669"/>
    <property type="project" value="TreeGrafter"/>
</dbReference>
<feature type="non-terminal residue" evidence="7">
    <location>
        <position position="240"/>
    </location>
</feature>
<keyword evidence="3" id="KW-0067">ATP-binding</keyword>
<feature type="domain" description="ATP-grasp" evidence="6">
    <location>
        <begin position="5"/>
        <end position="196"/>
    </location>
</feature>
<name>X0WWA9_9ZZZZ</name>
<dbReference type="Gene3D" id="3.30.1490.20">
    <property type="entry name" value="ATP-grasp fold, A domain"/>
    <property type="match status" value="1"/>
</dbReference>
<dbReference type="GO" id="GO:0005737">
    <property type="term" value="C:cytoplasm"/>
    <property type="evidence" value="ECO:0007669"/>
    <property type="project" value="TreeGrafter"/>
</dbReference>
<dbReference type="PANTHER" id="PTHR11405">
    <property type="entry name" value="CARBAMOYLTRANSFERASE FAMILY MEMBER"/>
    <property type="match status" value="1"/>
</dbReference>
<dbReference type="AlphaFoldDB" id="X0WWA9"/>
<dbReference type="EMBL" id="BARS01049649">
    <property type="protein sequence ID" value="GAG35279.1"/>
    <property type="molecule type" value="Genomic_DNA"/>
</dbReference>
<dbReference type="PRINTS" id="PR00098">
    <property type="entry name" value="CPSASE"/>
</dbReference>
<dbReference type="GO" id="GO:0005524">
    <property type="term" value="F:ATP binding"/>
    <property type="evidence" value="ECO:0007669"/>
    <property type="project" value="UniProtKB-KW"/>
</dbReference>
<comment type="caution">
    <text evidence="7">The sequence shown here is derived from an EMBL/GenBank/DDBJ whole genome shotgun (WGS) entry which is preliminary data.</text>
</comment>
<dbReference type="PROSITE" id="PS00867">
    <property type="entry name" value="CPSASE_2"/>
    <property type="match status" value="1"/>
</dbReference>
<evidence type="ECO:0000313" key="7">
    <source>
        <dbReference type="EMBL" id="GAG35279.1"/>
    </source>
</evidence>
<dbReference type="GO" id="GO:0046872">
    <property type="term" value="F:metal ion binding"/>
    <property type="evidence" value="ECO:0007669"/>
    <property type="project" value="InterPro"/>
</dbReference>
<dbReference type="PROSITE" id="PS50975">
    <property type="entry name" value="ATP_GRASP"/>
    <property type="match status" value="1"/>
</dbReference>
<evidence type="ECO:0000256" key="1">
    <source>
        <dbReference type="ARBA" id="ARBA00022598"/>
    </source>
</evidence>
<dbReference type="InterPro" id="IPR005479">
    <property type="entry name" value="CPAse_ATP-bd"/>
</dbReference>
<accession>X0WWA9</accession>
<dbReference type="SUPFAM" id="SSF56059">
    <property type="entry name" value="Glutathione synthetase ATP-binding domain-like"/>
    <property type="match status" value="1"/>
</dbReference>